<dbReference type="Pfam" id="PF00583">
    <property type="entry name" value="Acetyltransf_1"/>
    <property type="match status" value="1"/>
</dbReference>
<sequence length="148" mass="16853">MKIKITNPDNEKAVPIIEELSVNLYLRFGSDGKNSFIDWDNNNPNFVFITAELNDEIVGCGAVRPINEKTGEIKRMYSKYPGKKIGQSILNFLEEKAKENGFTDLVLETRAKNIEAICFYEKQGYKIISNYGKYIDRPEAVCFGKSLI</sequence>
<dbReference type="RefSeq" id="WP_379683345.1">
    <property type="nucleotide sequence ID" value="NZ_JBHLYW010000003.1"/>
</dbReference>
<feature type="domain" description="N-acetyltransferase" evidence="3">
    <location>
        <begin position="1"/>
        <end position="148"/>
    </location>
</feature>
<dbReference type="InterPro" id="IPR016181">
    <property type="entry name" value="Acyl_CoA_acyltransferase"/>
</dbReference>
<gene>
    <name evidence="4" type="ORF">ACFFLS_02660</name>
</gene>
<dbReference type="EMBL" id="JBHLYW010000003">
    <property type="protein sequence ID" value="MFC0075927.1"/>
    <property type="molecule type" value="Genomic_DNA"/>
</dbReference>
<comment type="caution">
    <text evidence="4">The sequence shown here is derived from an EMBL/GenBank/DDBJ whole genome shotgun (WGS) entry which is preliminary data.</text>
</comment>
<evidence type="ECO:0000256" key="1">
    <source>
        <dbReference type="ARBA" id="ARBA00022679"/>
    </source>
</evidence>
<proteinExistence type="predicted"/>
<keyword evidence="2" id="KW-0012">Acyltransferase</keyword>
<dbReference type="InterPro" id="IPR050832">
    <property type="entry name" value="Bact_Acetyltransf"/>
</dbReference>
<evidence type="ECO:0000313" key="4">
    <source>
        <dbReference type="EMBL" id="MFC0075927.1"/>
    </source>
</evidence>
<dbReference type="PANTHER" id="PTHR43877:SF2">
    <property type="entry name" value="AMINOALKYLPHOSPHONATE N-ACETYLTRANSFERASE-RELATED"/>
    <property type="match status" value="1"/>
</dbReference>
<keyword evidence="1" id="KW-0808">Transferase</keyword>
<dbReference type="SUPFAM" id="SSF55729">
    <property type="entry name" value="Acyl-CoA N-acyltransferases (Nat)"/>
    <property type="match status" value="1"/>
</dbReference>
<dbReference type="Gene3D" id="3.40.630.30">
    <property type="match status" value="1"/>
</dbReference>
<dbReference type="Proteomes" id="UP001589734">
    <property type="component" value="Unassembled WGS sequence"/>
</dbReference>
<name>A0ABV6BPD4_9FLAO</name>
<accession>A0ABV6BPD4</accession>
<reference evidence="4 5" key="1">
    <citation type="submission" date="2024-09" db="EMBL/GenBank/DDBJ databases">
        <authorList>
            <person name="Sun Q."/>
            <person name="Mori K."/>
        </authorList>
    </citation>
    <scope>NUCLEOTIDE SEQUENCE [LARGE SCALE GENOMIC DNA]</scope>
    <source>
        <strain evidence="4 5">CGMCC 1.12926</strain>
    </source>
</reference>
<dbReference type="InterPro" id="IPR000182">
    <property type="entry name" value="GNAT_dom"/>
</dbReference>
<dbReference type="PROSITE" id="PS51186">
    <property type="entry name" value="GNAT"/>
    <property type="match status" value="1"/>
</dbReference>
<protein>
    <submittedName>
        <fullName evidence="4">GNAT family N-acetyltransferase</fullName>
    </submittedName>
</protein>
<evidence type="ECO:0000313" key="5">
    <source>
        <dbReference type="Proteomes" id="UP001589734"/>
    </source>
</evidence>
<dbReference type="CDD" id="cd04301">
    <property type="entry name" value="NAT_SF"/>
    <property type="match status" value="1"/>
</dbReference>
<dbReference type="PANTHER" id="PTHR43877">
    <property type="entry name" value="AMINOALKYLPHOSPHONATE N-ACETYLTRANSFERASE-RELATED-RELATED"/>
    <property type="match status" value="1"/>
</dbReference>
<evidence type="ECO:0000259" key="3">
    <source>
        <dbReference type="PROSITE" id="PS51186"/>
    </source>
</evidence>
<evidence type="ECO:0000256" key="2">
    <source>
        <dbReference type="ARBA" id="ARBA00023315"/>
    </source>
</evidence>
<keyword evidence="5" id="KW-1185">Reference proteome</keyword>
<organism evidence="4 5">
    <name type="scientific">Flavobacterium procerum</name>
    <dbReference type="NCBI Taxonomy" id="1455569"/>
    <lineage>
        <taxon>Bacteria</taxon>
        <taxon>Pseudomonadati</taxon>
        <taxon>Bacteroidota</taxon>
        <taxon>Flavobacteriia</taxon>
        <taxon>Flavobacteriales</taxon>
        <taxon>Flavobacteriaceae</taxon>
        <taxon>Flavobacterium</taxon>
    </lineage>
</organism>